<protein>
    <submittedName>
        <fullName evidence="1">Uncharacterized protein</fullName>
    </submittedName>
</protein>
<reference evidence="1 2" key="1">
    <citation type="journal article" date="2021" name="Front. Microbiol.">
        <title>Aerobic Denitrification and Heterotrophic Sulfur Oxidation in the Genus Halomonas Revealed by Six Novel Species Characterizations and Genome-Based Analysis.</title>
        <authorList>
            <person name="Wang L."/>
            <person name="Shao Z."/>
        </authorList>
    </citation>
    <scope>NUCLEOTIDE SEQUENCE [LARGE SCALE GENOMIC DNA]</scope>
    <source>
        <strain evidence="1 2">MCCC 1A05748</strain>
    </source>
</reference>
<dbReference type="RefSeq" id="WP_234249787.1">
    <property type="nucleotide sequence ID" value="NZ_JABFTQ010000001.1"/>
</dbReference>
<proteinExistence type="predicted"/>
<dbReference type="Proteomes" id="UP001320154">
    <property type="component" value="Unassembled WGS sequence"/>
</dbReference>
<dbReference type="EMBL" id="JABFTQ010000001">
    <property type="protein sequence ID" value="MCE8045360.1"/>
    <property type="molecule type" value="Genomic_DNA"/>
</dbReference>
<comment type="caution">
    <text evidence="1">The sequence shown here is derived from an EMBL/GenBank/DDBJ whole genome shotgun (WGS) entry which is preliminary data.</text>
</comment>
<keyword evidence="2" id="KW-1185">Reference proteome</keyword>
<sequence>MFFYDRVINRRCHVSVDVLRVLLQTVWEIDRHSLVDAAGGLPEVVEMFTCVGLSIDAAGNVTLVNADTGGEG</sequence>
<accession>A0ABS9B002</accession>
<evidence type="ECO:0000313" key="1">
    <source>
        <dbReference type="EMBL" id="MCE8045360.1"/>
    </source>
</evidence>
<name>A0ABS9B002_9GAMM</name>
<gene>
    <name evidence="1" type="ORF">HOP60_01285</name>
</gene>
<evidence type="ECO:0000313" key="2">
    <source>
        <dbReference type="Proteomes" id="UP001320154"/>
    </source>
</evidence>
<organism evidence="1 2">
    <name type="scientific">Billgrantia desiderata</name>
    <dbReference type="NCBI Taxonomy" id="52021"/>
    <lineage>
        <taxon>Bacteria</taxon>
        <taxon>Pseudomonadati</taxon>
        <taxon>Pseudomonadota</taxon>
        <taxon>Gammaproteobacteria</taxon>
        <taxon>Oceanospirillales</taxon>
        <taxon>Halomonadaceae</taxon>
        <taxon>Billgrantia</taxon>
    </lineage>
</organism>